<dbReference type="OrthoDB" id="6234762at2759"/>
<gene>
    <name evidence="1" type="ORF">ANCDUO_18421</name>
</gene>
<reference evidence="1 2" key="1">
    <citation type="submission" date="2013-12" db="EMBL/GenBank/DDBJ databases">
        <title>Draft genome of the parsitic nematode Ancylostoma duodenale.</title>
        <authorList>
            <person name="Mitreva M."/>
        </authorList>
    </citation>
    <scope>NUCLEOTIDE SEQUENCE [LARGE SCALE GENOMIC DNA]</scope>
    <source>
        <strain evidence="1 2">Zhejiang</strain>
    </source>
</reference>
<dbReference type="EMBL" id="KN746468">
    <property type="protein sequence ID" value="KIH51493.1"/>
    <property type="molecule type" value="Genomic_DNA"/>
</dbReference>
<dbReference type="Proteomes" id="UP000054047">
    <property type="component" value="Unassembled WGS sequence"/>
</dbReference>
<proteinExistence type="predicted"/>
<dbReference type="Pfam" id="PF23408">
    <property type="entry name" value="TMEM126_like"/>
    <property type="match status" value="1"/>
</dbReference>
<evidence type="ECO:0000313" key="1">
    <source>
        <dbReference type="EMBL" id="KIH51493.1"/>
    </source>
</evidence>
<keyword evidence="2" id="KW-1185">Reference proteome</keyword>
<protein>
    <submittedName>
        <fullName evidence="1">Uncharacterized protein</fullName>
    </submittedName>
</protein>
<dbReference type="InterPro" id="IPR057591">
    <property type="entry name" value="TMEM126-like"/>
</dbReference>
<organism evidence="1 2">
    <name type="scientific">Ancylostoma duodenale</name>
    <dbReference type="NCBI Taxonomy" id="51022"/>
    <lineage>
        <taxon>Eukaryota</taxon>
        <taxon>Metazoa</taxon>
        <taxon>Ecdysozoa</taxon>
        <taxon>Nematoda</taxon>
        <taxon>Chromadorea</taxon>
        <taxon>Rhabditida</taxon>
        <taxon>Rhabditina</taxon>
        <taxon>Rhabditomorpha</taxon>
        <taxon>Strongyloidea</taxon>
        <taxon>Ancylostomatidae</taxon>
        <taxon>Ancylostomatinae</taxon>
        <taxon>Ancylostoma</taxon>
    </lineage>
</organism>
<name>A0A0C2C5C4_9BILA</name>
<dbReference type="AlphaFoldDB" id="A0A0C2C5C4"/>
<accession>A0A0C2C5C4</accession>
<evidence type="ECO:0000313" key="2">
    <source>
        <dbReference type="Proteomes" id="UP000054047"/>
    </source>
</evidence>
<sequence length="163" mass="18900">MSPSDQAVMMTNLISMWPYPLEQKALNWPLHAGLLANCVTSTFIATKISSDMVMFNPKMSFIESIRQCPKSPFVFGVYSSGIAYYVLRQLLQRQNQKFPPVKNYLDFLALSWEGSRAVWPSLIKLIPFQFAVAAFSTYALLWGRDRYFFLSSLYKYSLFFHLY</sequence>